<dbReference type="RefSeq" id="WP_419150560.1">
    <property type="nucleotide sequence ID" value="NZ_CP109149.1"/>
</dbReference>
<dbReference type="InterPro" id="IPR002293">
    <property type="entry name" value="AA/rel_permease1"/>
</dbReference>
<proteinExistence type="predicted"/>
<keyword evidence="2 5" id="KW-0812">Transmembrane</keyword>
<dbReference type="PANTHER" id="PTHR47704:SF1">
    <property type="entry name" value="POTASSIUM TRANSPORTER KIMA"/>
    <property type="match status" value="1"/>
</dbReference>
<dbReference type="InterPro" id="IPR053153">
    <property type="entry name" value="APC_K+_Transporter"/>
</dbReference>
<feature type="transmembrane region" description="Helical" evidence="5">
    <location>
        <begin position="55"/>
        <end position="85"/>
    </location>
</feature>
<feature type="transmembrane region" description="Helical" evidence="5">
    <location>
        <begin position="304"/>
        <end position="330"/>
    </location>
</feature>
<feature type="transmembrane region" description="Helical" evidence="5">
    <location>
        <begin position="114"/>
        <end position="137"/>
    </location>
</feature>
<evidence type="ECO:0000313" key="6">
    <source>
        <dbReference type="EMBL" id="WUV48782.1"/>
    </source>
</evidence>
<feature type="transmembrane region" description="Helical" evidence="5">
    <location>
        <begin position="259"/>
        <end position="276"/>
    </location>
</feature>
<evidence type="ECO:0000313" key="7">
    <source>
        <dbReference type="Proteomes" id="UP001432062"/>
    </source>
</evidence>
<feature type="transmembrane region" description="Helical" evidence="5">
    <location>
        <begin position="149"/>
        <end position="168"/>
    </location>
</feature>
<feature type="transmembrane region" description="Helical" evidence="5">
    <location>
        <begin position="216"/>
        <end position="239"/>
    </location>
</feature>
<accession>A0ABZ1YZR0</accession>
<evidence type="ECO:0000256" key="4">
    <source>
        <dbReference type="ARBA" id="ARBA00023136"/>
    </source>
</evidence>
<evidence type="ECO:0000256" key="1">
    <source>
        <dbReference type="ARBA" id="ARBA00004141"/>
    </source>
</evidence>
<sequence>MVETPVSPTRELPIADRRVRRMQRGDKYRLTAIGGLSALSLDALSSVAYGPEAIVLVLVAAGAAAVSWTLPVSLAIATLLLVLVLSYRQVIAVHPDGGGSYAVAKKDLGRGASLLAAASLVVDYVLTVAVSLAAGAASLASAFPGLADHLLLITLSGLALLTVINLIGVAESAKVLMGPTLLFIVAILAVIMVGLFRSTPVAVIGTDPGPFVPYDTVGILLLLKAFSAGCSALTGVEAIANAVPSFRSPAVRRAQHTEVALGVLLCTMLLGLALLIRRHHAVPRGDVTLLAQLSAAAFGTGWPFYVTSLAVTLALCLAANTSFGGLPVLLSLLAKDHRVAHLFALRSERPVFRYGVAALAILAATVLLVVHAETHRVLPVYAVGVFIGFTISQTGLVRHWREQRGSGWIPRAILNGFGALLTAVAAVVLFIEKFNEGAWLLLIIVPALITLFARTENYYRSVADQLSLGRIPFLPPQSPDQEPMLIVVPVVAVSEVTARALRTAQAFDGEIIAVAAEIDHAATRRLSAQWKQWDPGVPLTVLPSPRRSLITTLVGYVRAQTRAGRQVTVLLAQVEAAHWYHRPLHNPRGPVLAATLRARTDAVIATLAVRLD</sequence>
<protein>
    <submittedName>
        <fullName evidence="6">APC family permease</fullName>
    </submittedName>
</protein>
<dbReference type="PANTHER" id="PTHR47704">
    <property type="entry name" value="POTASSIUM TRANSPORTER KIMA"/>
    <property type="match status" value="1"/>
</dbReference>
<feature type="transmembrane region" description="Helical" evidence="5">
    <location>
        <begin position="28"/>
        <end position="49"/>
    </location>
</feature>
<keyword evidence="4 5" id="KW-0472">Membrane</keyword>
<gene>
    <name evidence="6" type="ORF">OG563_11660</name>
</gene>
<dbReference type="Proteomes" id="UP001432062">
    <property type="component" value="Chromosome"/>
</dbReference>
<feature type="transmembrane region" description="Helical" evidence="5">
    <location>
        <begin position="412"/>
        <end position="431"/>
    </location>
</feature>
<feature type="transmembrane region" description="Helical" evidence="5">
    <location>
        <begin position="437"/>
        <end position="453"/>
    </location>
</feature>
<organism evidence="6 7">
    <name type="scientific">Nocardia vinacea</name>
    <dbReference type="NCBI Taxonomy" id="96468"/>
    <lineage>
        <taxon>Bacteria</taxon>
        <taxon>Bacillati</taxon>
        <taxon>Actinomycetota</taxon>
        <taxon>Actinomycetes</taxon>
        <taxon>Mycobacteriales</taxon>
        <taxon>Nocardiaceae</taxon>
        <taxon>Nocardia</taxon>
    </lineage>
</organism>
<dbReference type="Pfam" id="PF13520">
    <property type="entry name" value="AA_permease_2"/>
    <property type="match status" value="1"/>
</dbReference>
<evidence type="ECO:0000256" key="5">
    <source>
        <dbReference type="SAM" id="Phobius"/>
    </source>
</evidence>
<feature type="transmembrane region" description="Helical" evidence="5">
    <location>
        <begin position="351"/>
        <end position="372"/>
    </location>
</feature>
<feature type="transmembrane region" description="Helical" evidence="5">
    <location>
        <begin position="175"/>
        <end position="196"/>
    </location>
</feature>
<evidence type="ECO:0000256" key="3">
    <source>
        <dbReference type="ARBA" id="ARBA00022989"/>
    </source>
</evidence>
<feature type="transmembrane region" description="Helical" evidence="5">
    <location>
        <begin position="378"/>
        <end position="400"/>
    </location>
</feature>
<comment type="subcellular location">
    <subcellularLocation>
        <location evidence="1">Membrane</location>
        <topology evidence="1">Multi-pass membrane protein</topology>
    </subcellularLocation>
</comment>
<name>A0ABZ1YZR0_9NOCA</name>
<dbReference type="EMBL" id="CP109441">
    <property type="protein sequence ID" value="WUV48782.1"/>
    <property type="molecule type" value="Genomic_DNA"/>
</dbReference>
<reference evidence="6" key="1">
    <citation type="submission" date="2022-10" db="EMBL/GenBank/DDBJ databases">
        <title>The complete genomes of actinobacterial strains from the NBC collection.</title>
        <authorList>
            <person name="Joergensen T.S."/>
            <person name="Alvarez Arevalo M."/>
            <person name="Sterndorff E.B."/>
            <person name="Faurdal D."/>
            <person name="Vuksanovic O."/>
            <person name="Mourched A.-S."/>
            <person name="Charusanti P."/>
            <person name="Shaw S."/>
            <person name="Blin K."/>
            <person name="Weber T."/>
        </authorList>
    </citation>
    <scope>NUCLEOTIDE SEQUENCE</scope>
    <source>
        <strain evidence="6">NBC_01482</strain>
    </source>
</reference>
<keyword evidence="3 5" id="KW-1133">Transmembrane helix</keyword>
<dbReference type="Gene3D" id="1.20.1740.10">
    <property type="entry name" value="Amino acid/polyamine transporter I"/>
    <property type="match status" value="1"/>
</dbReference>
<evidence type="ECO:0000256" key="2">
    <source>
        <dbReference type="ARBA" id="ARBA00022692"/>
    </source>
</evidence>
<keyword evidence="7" id="KW-1185">Reference proteome</keyword>